<dbReference type="AlphaFoldDB" id="A0AAD6ZAB7"/>
<dbReference type="EMBL" id="JARIHO010000068">
    <property type="protein sequence ID" value="KAJ7314313.1"/>
    <property type="molecule type" value="Genomic_DNA"/>
</dbReference>
<accession>A0AAD6ZAB7</accession>
<protein>
    <submittedName>
        <fullName evidence="1">Uncharacterized protein</fullName>
    </submittedName>
</protein>
<name>A0AAD6ZAB7_9AGAR</name>
<keyword evidence="2" id="KW-1185">Reference proteome</keyword>
<gene>
    <name evidence="1" type="ORF">DFH08DRAFT_1087415</name>
</gene>
<proteinExistence type="predicted"/>
<reference evidence="1" key="1">
    <citation type="submission" date="2023-03" db="EMBL/GenBank/DDBJ databases">
        <title>Massive genome expansion in bonnet fungi (Mycena s.s.) driven by repeated elements and novel gene families across ecological guilds.</title>
        <authorList>
            <consortium name="Lawrence Berkeley National Laboratory"/>
            <person name="Harder C.B."/>
            <person name="Miyauchi S."/>
            <person name="Viragh M."/>
            <person name="Kuo A."/>
            <person name="Thoen E."/>
            <person name="Andreopoulos B."/>
            <person name="Lu D."/>
            <person name="Skrede I."/>
            <person name="Drula E."/>
            <person name="Henrissat B."/>
            <person name="Morin E."/>
            <person name="Kohler A."/>
            <person name="Barry K."/>
            <person name="LaButti K."/>
            <person name="Morin E."/>
            <person name="Salamov A."/>
            <person name="Lipzen A."/>
            <person name="Mereny Z."/>
            <person name="Hegedus B."/>
            <person name="Baldrian P."/>
            <person name="Stursova M."/>
            <person name="Weitz H."/>
            <person name="Taylor A."/>
            <person name="Grigoriev I.V."/>
            <person name="Nagy L.G."/>
            <person name="Martin F."/>
            <person name="Kauserud H."/>
        </authorList>
    </citation>
    <scope>NUCLEOTIDE SEQUENCE</scope>
    <source>
        <strain evidence="1">CBHHK002</strain>
    </source>
</reference>
<dbReference type="Proteomes" id="UP001218218">
    <property type="component" value="Unassembled WGS sequence"/>
</dbReference>
<evidence type="ECO:0000313" key="1">
    <source>
        <dbReference type="EMBL" id="KAJ7314313.1"/>
    </source>
</evidence>
<organism evidence="1 2">
    <name type="scientific">Mycena albidolilacea</name>
    <dbReference type="NCBI Taxonomy" id="1033008"/>
    <lineage>
        <taxon>Eukaryota</taxon>
        <taxon>Fungi</taxon>
        <taxon>Dikarya</taxon>
        <taxon>Basidiomycota</taxon>
        <taxon>Agaricomycotina</taxon>
        <taxon>Agaricomycetes</taxon>
        <taxon>Agaricomycetidae</taxon>
        <taxon>Agaricales</taxon>
        <taxon>Marasmiineae</taxon>
        <taxon>Mycenaceae</taxon>
        <taxon>Mycena</taxon>
    </lineage>
</organism>
<comment type="caution">
    <text evidence="1">The sequence shown here is derived from an EMBL/GenBank/DDBJ whole genome shotgun (WGS) entry which is preliminary data.</text>
</comment>
<sequence length="264" mass="29711">MYSLNLSHLNLPTLRFIPTQSKIHTRRLVIIDRHGEERSRAALCEIIGSLTLPCLRELLFRSSSPHDTPLFWPRNSFPAFAARPAFGRTLTKLFLYHMVITEDELVECLSEMSLLQELFIQDNTKASGLECENPILLTNSLFRRLAWRPDSSLAPDLKKFAFASLLFFDEHALIQFVDSRLVPGATPDGPFKIEEISLIDSELEPGIVGNALGVLAIARMTTLQKEGQLCWSRHPSKFLEQKFPDVVGGLSPPLYPYAAIDSGF</sequence>
<evidence type="ECO:0000313" key="2">
    <source>
        <dbReference type="Proteomes" id="UP001218218"/>
    </source>
</evidence>